<evidence type="ECO:0000256" key="1">
    <source>
        <dbReference type="SAM" id="Phobius"/>
    </source>
</evidence>
<feature type="transmembrane region" description="Helical" evidence="1">
    <location>
        <begin position="41"/>
        <end position="59"/>
    </location>
</feature>
<keyword evidence="1" id="KW-0472">Membrane</keyword>
<keyword evidence="1" id="KW-1133">Transmembrane helix</keyword>
<evidence type="ECO:0000313" key="2">
    <source>
        <dbReference type="EMBL" id="QFG74326.1"/>
    </source>
</evidence>
<protein>
    <submittedName>
        <fullName evidence="2">Uncharacterized protein</fullName>
    </submittedName>
</protein>
<accession>A0A5J6VJI9</accession>
<organism evidence="2">
    <name type="scientific">Megaviridae environmental sample</name>
    <dbReference type="NCBI Taxonomy" id="1737588"/>
    <lineage>
        <taxon>Viruses</taxon>
        <taxon>Varidnaviria</taxon>
        <taxon>Bamfordvirae</taxon>
        <taxon>Nucleocytoviricota</taxon>
        <taxon>Megaviricetes</taxon>
        <taxon>Imitervirales</taxon>
        <taxon>Mimiviridae</taxon>
        <taxon>environmental samples</taxon>
    </lineage>
</organism>
<name>A0A5J6VJI9_9VIRU</name>
<proteinExistence type="predicted"/>
<reference evidence="2" key="1">
    <citation type="journal article" date="2019" name="Philos. Trans. R. Soc. Lond., B, Biol. Sci.">
        <title>Targeted metagenomic recovery of four divergent viruses reveals shared and distinctive characteristics of giant viruses of marine eukaryotes.</title>
        <authorList>
            <person name="Needham D.M."/>
            <person name="Poirier C."/>
            <person name="Hehenberger E."/>
            <person name="Jimenez V."/>
            <person name="Swalwell J.E."/>
            <person name="Santoro A.E."/>
            <person name="Worden A.Z."/>
        </authorList>
    </citation>
    <scope>NUCLEOTIDE SEQUENCE</scope>
    <source>
        <strain evidence="2">MPacV-611</strain>
    </source>
</reference>
<dbReference type="EMBL" id="MN448286">
    <property type="protein sequence ID" value="QFG74326.1"/>
    <property type="molecule type" value="Genomic_DNA"/>
</dbReference>
<sequence length="591" mass="71715">MNNIILNILYYFKNIFSLIILYFDIGSDIYITYLLRNIHKYCIISTFLILLPYIILWASKYNLQTYTNMILNYKERPFLIKKYPILMYIYSIPIFGVIVVIISDFLESIYLIYFYTKHFKKDKYELNNLENKCINKNKLKYRMIIENIYETIPQVFFQLYIFKLNELDILPVEIYLSISIGLLNLFYKIILLYFESKYYGTDYFTFLLFFMTGEQRQLIKIGFGLDSHIQKHKNVFLKTRKVSHNINYYRPKLNYDSIQSINEHINKTNLYTNIIKTKNLESKTFIFEISQDLNIKLPMKYSSNVFNIDILNMMMNIRDKRYNYNYNQELIVDIVKTFDVETEFYYLLTYNTNKYENIKFNKKTFISYDNYVKFFLKLYLLPTYFKYKLDYVSTENYSDSSKENYIDIFKKNFKIKECMEELHNKFSDYDIIELNKKTTELEDKHNKSLFLLSVVCYHCPITIFSEIIDFLGKDLRAYGISENHANIYNLQTELNKNYHKKKILESINKNIINCIEKFEKYRYFEEIHIFNKIYLKKKGIFNYYDKDIHGNFELGIFEVKTRSNSVVTKRMSLQDNNKYNSYETIEIDNFC</sequence>
<keyword evidence="1" id="KW-0812">Transmembrane</keyword>
<feature type="transmembrane region" description="Helical" evidence="1">
    <location>
        <begin position="174"/>
        <end position="194"/>
    </location>
</feature>
<feature type="transmembrane region" description="Helical" evidence="1">
    <location>
        <begin position="15"/>
        <end position="34"/>
    </location>
</feature>
<feature type="transmembrane region" description="Helical" evidence="1">
    <location>
        <begin position="85"/>
        <end position="113"/>
    </location>
</feature>